<reference evidence="4" key="1">
    <citation type="submission" date="2016-01" db="EMBL/GenBank/DDBJ databases">
        <title>Reference transcriptome for the parasite Schistocephalus solidus: insights into the molecular evolution of parasitism.</title>
        <authorList>
            <person name="Hebert F.O."/>
            <person name="Grambauer S."/>
            <person name="Barber I."/>
            <person name="Landry C.R."/>
            <person name="Aubin-Horth N."/>
        </authorList>
    </citation>
    <scope>NUCLEOTIDE SEQUENCE</scope>
</reference>
<dbReference type="SUPFAM" id="SSF53920">
    <property type="entry name" value="Fe-only hydrogenase"/>
    <property type="match status" value="1"/>
</dbReference>
<evidence type="ECO:0000259" key="2">
    <source>
        <dbReference type="Pfam" id="PF02906"/>
    </source>
</evidence>
<gene>
    <name evidence="3" type="primary">MPPB</name>
    <name evidence="4" type="ORF">TR114816</name>
</gene>
<sequence length="568" mass="62501">MNFSTALRLNDVDDYIAPAQSCIKPVKVPTSMKPASITIGDDGSYVATDTDGRKHLLTKAKIELNDCLACTGCITTAETILISQHSVFTFMEALHPSEKVGSLLTERQVCVALSPQSVVSLCTTLLADSVDYPRMKSSFTDWVGRVGPNIHDKVTPKLVRAFCCDVLKRHGVTSFLDTTWSRDISLLKSSEEFVAVWKTESQQQQQPPPIYPDKYPRLPIISGICPGWVCYAEKANFKVPQQAPGESFLLKHLSHVRSPQQMLGGIIKRNSLVTGSSIFTVFVMPCYDKKLEASRHEFELPTVDGGESGTQKEVDLVLGTNEFAQALEALLAGEDEEILSLPPSSTTEGDQFSLPDLLLDDSAMYRHPGSGSGGYAFVIFSYAAKSLFGFSLPPDVVTDDRVILRSLGSADMQEILLFENAMACEAARQLTLSVRTPYRMLSNPPSKPLLSFLVANGFRNIQTVVQQLKRAYTNAPSSTSQFLNPRPFDYIEIMACPGGCLSGGAQIKNKFSKVYSPYFALEERHVLASGPSQKLLAVMKENCTPEAYFTTFRTTPRVEIINPSALKW</sequence>
<feature type="domain" description="Iron hydrogenase large subunit C-terminal" evidence="2">
    <location>
        <begin position="158"/>
        <end position="504"/>
    </location>
</feature>
<dbReference type="Pfam" id="PF02906">
    <property type="entry name" value="Fe_hyd_lg_C"/>
    <property type="match status" value="1"/>
</dbReference>
<organism evidence="4">
    <name type="scientific">Schistocephalus solidus</name>
    <name type="common">Tapeworm</name>
    <dbReference type="NCBI Taxonomy" id="70667"/>
    <lineage>
        <taxon>Eukaryota</taxon>
        <taxon>Metazoa</taxon>
        <taxon>Spiralia</taxon>
        <taxon>Lophotrochozoa</taxon>
        <taxon>Platyhelminthes</taxon>
        <taxon>Cestoda</taxon>
        <taxon>Eucestoda</taxon>
        <taxon>Diphyllobothriidea</taxon>
        <taxon>Diphyllobothriidae</taxon>
        <taxon>Schistocephalus</taxon>
    </lineage>
</organism>
<dbReference type="AlphaFoldDB" id="A0A0V0J4B9"/>
<proteinExistence type="inferred from homology"/>
<dbReference type="InterPro" id="IPR009016">
    <property type="entry name" value="Fe_hydrogenase"/>
</dbReference>
<dbReference type="EMBL" id="GEEE01002776">
    <property type="protein sequence ID" value="JAP60449.1"/>
    <property type="molecule type" value="Transcribed_RNA"/>
</dbReference>
<dbReference type="Gene3D" id="3.40.950.10">
    <property type="entry name" value="Fe-only Hydrogenase (Larger Subunit), Chain L, domain 3"/>
    <property type="match status" value="1"/>
</dbReference>
<dbReference type="InterPro" id="IPR050340">
    <property type="entry name" value="Cytosolic_Fe-S_CAF"/>
</dbReference>
<dbReference type="EMBL" id="GEEE01011951">
    <property type="protein sequence ID" value="JAP51274.1"/>
    <property type="molecule type" value="Transcribed_RNA"/>
</dbReference>
<evidence type="ECO:0000313" key="3">
    <source>
        <dbReference type="EMBL" id="JAP51274.1"/>
    </source>
</evidence>
<dbReference type="PANTHER" id="PTHR11615">
    <property type="entry name" value="NITRATE, FORMATE, IRON DEHYDROGENASE"/>
    <property type="match status" value="1"/>
</dbReference>
<comment type="similarity">
    <text evidence="1">Belongs to the NARF family.</text>
</comment>
<evidence type="ECO:0000256" key="1">
    <source>
        <dbReference type="ARBA" id="ARBA00006596"/>
    </source>
</evidence>
<accession>A0A0V0J4B9</accession>
<name>A0A0V0J4B9_SCHSO</name>
<dbReference type="InterPro" id="IPR004108">
    <property type="entry name" value="Fe_hydrogenase_lsu_C"/>
</dbReference>
<protein>
    <submittedName>
        <fullName evidence="3">Mitochondrial-processing peptidase subunit beta</fullName>
    </submittedName>
</protein>
<evidence type="ECO:0000313" key="4">
    <source>
        <dbReference type="EMBL" id="JAP60449.1"/>
    </source>
</evidence>